<accession>A0A4R2ETE8</accession>
<evidence type="ECO:0000313" key="2">
    <source>
        <dbReference type="EMBL" id="TCN72231.1"/>
    </source>
</evidence>
<proteinExistence type="predicted"/>
<dbReference type="AlphaFoldDB" id="A0A4R2ETE8"/>
<gene>
    <name evidence="2" type="ORF">CLV25_102195</name>
</gene>
<dbReference type="RefSeq" id="WP_131838290.1">
    <property type="nucleotide sequence ID" value="NZ_SLWB01000002.1"/>
</dbReference>
<keyword evidence="3" id="KW-1185">Reference proteome</keyword>
<reference evidence="2 3" key="1">
    <citation type="submission" date="2019-03" db="EMBL/GenBank/DDBJ databases">
        <title>Genomic Encyclopedia of Archaeal and Bacterial Type Strains, Phase II (KMG-II): from individual species to whole genera.</title>
        <authorList>
            <person name="Goeker M."/>
        </authorList>
    </citation>
    <scope>NUCLEOTIDE SEQUENCE [LARGE SCALE GENOMIC DNA]</scope>
    <source>
        <strain evidence="2 3">RL-C</strain>
    </source>
</reference>
<keyword evidence="1" id="KW-0812">Transmembrane</keyword>
<evidence type="ECO:0000313" key="3">
    <source>
        <dbReference type="Proteomes" id="UP000294830"/>
    </source>
</evidence>
<dbReference type="EMBL" id="SLWB01000002">
    <property type="protein sequence ID" value="TCN72231.1"/>
    <property type="molecule type" value="Genomic_DNA"/>
</dbReference>
<keyword evidence="1" id="KW-0472">Membrane</keyword>
<dbReference type="Proteomes" id="UP000294830">
    <property type="component" value="Unassembled WGS sequence"/>
</dbReference>
<dbReference type="OrthoDB" id="663559at2"/>
<feature type="transmembrane region" description="Helical" evidence="1">
    <location>
        <begin position="144"/>
        <end position="162"/>
    </location>
</feature>
<name>A0A4R2ETE8_9BACT</name>
<keyword evidence="1" id="KW-1133">Transmembrane helix</keyword>
<comment type="caution">
    <text evidence="2">The sequence shown here is derived from an EMBL/GenBank/DDBJ whole genome shotgun (WGS) entry which is preliminary data.</text>
</comment>
<sequence length="368" mass="41736">MITRKNYEEYFLDYFDGNLSDEMVERLLHFLAANPDLEEEFYLLMEQTGEFKITKEDFSPITIKRNPKIGYELSSFDYLCVAELEKDITPSEKIILDGSIATNAKLKADFDIFQKTKLAVEKVECPFKDKLKKNVFKSKFKSNLITYSSIASAVLIVFYFTINEEKVKELSTNIQPGITATPGRANGETGLIIDEPQATGQLAEQHISEYNNKINIGNNNVNNDINSTSTKKDTISISREQIHIDHIQPTNLAMVEQKDIDLTNHIVKSSQMSLYQNIESNNNSSEIATNLTVFLEKAKMESETISQQIKDIKGRRKGVFIARAINGLNSIFGTNVQYSSKYDAEGNLMAVNLEAGYLKYSKKYDEDK</sequence>
<evidence type="ECO:0000256" key="1">
    <source>
        <dbReference type="SAM" id="Phobius"/>
    </source>
</evidence>
<organism evidence="2 3">
    <name type="scientific">Acetobacteroides hydrogenigenes</name>
    <dbReference type="NCBI Taxonomy" id="979970"/>
    <lineage>
        <taxon>Bacteria</taxon>
        <taxon>Pseudomonadati</taxon>
        <taxon>Bacteroidota</taxon>
        <taxon>Bacteroidia</taxon>
        <taxon>Bacteroidales</taxon>
        <taxon>Rikenellaceae</taxon>
        <taxon>Acetobacteroides</taxon>
    </lineage>
</organism>
<protein>
    <submittedName>
        <fullName evidence="2">Uncharacterized protein</fullName>
    </submittedName>
</protein>